<evidence type="ECO:0000256" key="2">
    <source>
        <dbReference type="ARBA" id="ARBA00010489"/>
    </source>
</evidence>
<keyword evidence="7" id="KW-0539">Nucleus</keyword>
<dbReference type="AlphaFoldDB" id="A0AA39KH89"/>
<dbReference type="Gene3D" id="3.30.420.10">
    <property type="entry name" value="Ribonuclease H-like superfamily/Ribonuclease H"/>
    <property type="match status" value="1"/>
</dbReference>
<dbReference type="GO" id="GO:0006364">
    <property type="term" value="P:rRNA processing"/>
    <property type="evidence" value="ECO:0007669"/>
    <property type="project" value="InterPro"/>
</dbReference>
<proteinExistence type="inferred from homology"/>
<dbReference type="SMART" id="SM00479">
    <property type="entry name" value="EXOIII"/>
    <property type="match status" value="1"/>
</dbReference>
<gene>
    <name evidence="10" type="ORF">PV327_008346</name>
</gene>
<name>A0AA39KH89_MICHY</name>
<dbReference type="PANTHER" id="PTHR12801:SF158">
    <property type="entry name" value="RNA EXONUCLEASE 4"/>
    <property type="match status" value="1"/>
</dbReference>
<reference evidence="10" key="2">
    <citation type="submission" date="2023-03" db="EMBL/GenBank/DDBJ databases">
        <authorList>
            <person name="Inwood S.N."/>
            <person name="Skelly J.G."/>
            <person name="Guhlin J."/>
            <person name="Harrop T.W.R."/>
            <person name="Goldson S.G."/>
            <person name="Dearden P.K."/>
        </authorList>
    </citation>
    <scope>NUCLEOTIDE SEQUENCE</scope>
    <source>
        <strain evidence="10">Lincoln</strain>
        <tissue evidence="10">Whole body</tissue>
    </source>
</reference>
<feature type="compositionally biased region" description="Basic and acidic residues" evidence="8">
    <location>
        <begin position="41"/>
        <end position="50"/>
    </location>
</feature>
<organism evidence="10 11">
    <name type="scientific">Microctonus hyperodae</name>
    <name type="common">Parasitoid wasp</name>
    <dbReference type="NCBI Taxonomy" id="165561"/>
    <lineage>
        <taxon>Eukaryota</taxon>
        <taxon>Metazoa</taxon>
        <taxon>Ecdysozoa</taxon>
        <taxon>Arthropoda</taxon>
        <taxon>Hexapoda</taxon>
        <taxon>Insecta</taxon>
        <taxon>Pterygota</taxon>
        <taxon>Neoptera</taxon>
        <taxon>Endopterygota</taxon>
        <taxon>Hymenoptera</taxon>
        <taxon>Apocrita</taxon>
        <taxon>Ichneumonoidea</taxon>
        <taxon>Braconidae</taxon>
        <taxon>Euphorinae</taxon>
        <taxon>Microctonus</taxon>
    </lineage>
</organism>
<evidence type="ECO:0000259" key="9">
    <source>
        <dbReference type="SMART" id="SM00479"/>
    </source>
</evidence>
<comment type="similarity">
    <text evidence="2">Belongs to the REXO4 family.</text>
</comment>
<evidence type="ECO:0000256" key="7">
    <source>
        <dbReference type="ARBA" id="ARBA00023242"/>
    </source>
</evidence>
<dbReference type="InterPro" id="IPR013520">
    <property type="entry name" value="Ribonucl_H"/>
</dbReference>
<evidence type="ECO:0000256" key="8">
    <source>
        <dbReference type="SAM" id="MobiDB-lite"/>
    </source>
</evidence>
<dbReference type="Pfam" id="PF00929">
    <property type="entry name" value="RNase_T"/>
    <property type="match status" value="1"/>
</dbReference>
<keyword evidence="11" id="KW-1185">Reference proteome</keyword>
<dbReference type="GO" id="GO:0003676">
    <property type="term" value="F:nucleic acid binding"/>
    <property type="evidence" value="ECO:0007669"/>
    <property type="project" value="InterPro"/>
</dbReference>
<comment type="subcellular location">
    <subcellularLocation>
        <location evidence="1">Nucleus</location>
    </subcellularLocation>
</comment>
<dbReference type="InterPro" id="IPR047021">
    <property type="entry name" value="REXO1/3/4-like"/>
</dbReference>
<dbReference type="PANTHER" id="PTHR12801">
    <property type="entry name" value="RNA EXONUCLEASE REXO1 / RECO3 FAMILY MEMBER-RELATED"/>
    <property type="match status" value="1"/>
</dbReference>
<dbReference type="GO" id="GO:0005634">
    <property type="term" value="C:nucleus"/>
    <property type="evidence" value="ECO:0007669"/>
    <property type="project" value="UniProtKB-SubCell"/>
</dbReference>
<evidence type="ECO:0000256" key="5">
    <source>
        <dbReference type="ARBA" id="ARBA00022801"/>
    </source>
</evidence>
<keyword evidence="6" id="KW-0269">Exonuclease</keyword>
<protein>
    <recommendedName>
        <fullName evidence="3">RNA exonuclease 4</fullName>
    </recommendedName>
</protein>
<feature type="compositionally biased region" description="Polar residues" evidence="8">
    <location>
        <begin position="25"/>
        <end position="40"/>
    </location>
</feature>
<feature type="region of interest" description="Disordered" evidence="8">
    <location>
        <begin position="94"/>
        <end position="124"/>
    </location>
</feature>
<accession>A0AA39KH89</accession>
<evidence type="ECO:0000313" key="11">
    <source>
        <dbReference type="Proteomes" id="UP001168972"/>
    </source>
</evidence>
<dbReference type="CDD" id="cd06144">
    <property type="entry name" value="REX4_like"/>
    <property type="match status" value="1"/>
</dbReference>
<sequence length="299" mass="33663">MLSKMMAPDAAKSYVESITPKKSKVQTSPSSSLNGTLNDSQECKENDKTKKSTRSLNANWDKFKETIKDFDVKTSSKINKPSIKRQSTNSICCPSVQGKRKASGKTFPISTDAKGKKKNCPRPNMDLENMTLTKQVAMDCEMVGIGDGSESMLARISIVNRHGACIYDKYVKPREIVQDYRTSVSGIRPHHLKDGEEFTLVQKEVADILKGRILVGHALKNDLSVLFLSHPKRLLRDTSRYNLFRRVTKGNTPSLKKLAAELLGIEIQTGEHNSIEDARTAMELYVLYKNRWESDIYSR</sequence>
<dbReference type="InterPro" id="IPR037431">
    <property type="entry name" value="REX4_DEDDh_dom"/>
</dbReference>
<evidence type="ECO:0000256" key="1">
    <source>
        <dbReference type="ARBA" id="ARBA00004123"/>
    </source>
</evidence>
<dbReference type="Proteomes" id="UP001168972">
    <property type="component" value="Unassembled WGS sequence"/>
</dbReference>
<evidence type="ECO:0000256" key="6">
    <source>
        <dbReference type="ARBA" id="ARBA00022839"/>
    </source>
</evidence>
<reference evidence="10" key="1">
    <citation type="journal article" date="2023" name="bioRxiv">
        <title>Scaffold-level genome assemblies of two parasitoid biocontrol wasps reveal the parthenogenesis mechanism and an associated novel virus.</title>
        <authorList>
            <person name="Inwood S."/>
            <person name="Skelly J."/>
            <person name="Guhlin J."/>
            <person name="Harrop T."/>
            <person name="Goldson S."/>
            <person name="Dearden P."/>
        </authorList>
    </citation>
    <scope>NUCLEOTIDE SEQUENCE</scope>
    <source>
        <strain evidence="10">Lincoln</strain>
        <tissue evidence="10">Whole body</tissue>
    </source>
</reference>
<dbReference type="InterPro" id="IPR036397">
    <property type="entry name" value="RNaseH_sf"/>
</dbReference>
<evidence type="ECO:0000313" key="10">
    <source>
        <dbReference type="EMBL" id="KAK0161951.1"/>
    </source>
</evidence>
<dbReference type="InterPro" id="IPR012337">
    <property type="entry name" value="RNaseH-like_sf"/>
</dbReference>
<dbReference type="SUPFAM" id="SSF53098">
    <property type="entry name" value="Ribonuclease H-like"/>
    <property type="match status" value="1"/>
</dbReference>
<feature type="region of interest" description="Disordered" evidence="8">
    <location>
        <begin position="1"/>
        <end position="55"/>
    </location>
</feature>
<evidence type="ECO:0000256" key="4">
    <source>
        <dbReference type="ARBA" id="ARBA00022722"/>
    </source>
</evidence>
<comment type="caution">
    <text evidence="10">The sequence shown here is derived from an EMBL/GenBank/DDBJ whole genome shotgun (WGS) entry which is preliminary data.</text>
</comment>
<dbReference type="GO" id="GO:0008408">
    <property type="term" value="F:3'-5' exonuclease activity"/>
    <property type="evidence" value="ECO:0007669"/>
    <property type="project" value="InterPro"/>
</dbReference>
<dbReference type="EMBL" id="JAQQBR010001834">
    <property type="protein sequence ID" value="KAK0161951.1"/>
    <property type="molecule type" value="Genomic_DNA"/>
</dbReference>
<keyword evidence="5" id="KW-0378">Hydrolase</keyword>
<keyword evidence="4" id="KW-0540">Nuclease</keyword>
<evidence type="ECO:0000256" key="3">
    <source>
        <dbReference type="ARBA" id="ARBA00016937"/>
    </source>
</evidence>
<dbReference type="FunFam" id="3.30.420.10:FF:000007">
    <property type="entry name" value="Interferon-stimulated exonuclease gene 20"/>
    <property type="match status" value="1"/>
</dbReference>
<feature type="domain" description="Exonuclease" evidence="9">
    <location>
        <begin position="134"/>
        <end position="294"/>
    </location>
</feature>